<organism evidence="2">
    <name type="scientific">Culicoides sonorensis</name>
    <name type="common">Biting midge</name>
    <dbReference type="NCBI Taxonomy" id="179676"/>
    <lineage>
        <taxon>Eukaryota</taxon>
        <taxon>Metazoa</taxon>
        <taxon>Ecdysozoa</taxon>
        <taxon>Arthropoda</taxon>
        <taxon>Hexapoda</taxon>
        <taxon>Insecta</taxon>
        <taxon>Pterygota</taxon>
        <taxon>Neoptera</taxon>
        <taxon>Endopterygota</taxon>
        <taxon>Diptera</taxon>
        <taxon>Nematocera</taxon>
        <taxon>Chironomoidea</taxon>
        <taxon>Ceratopogonidae</taxon>
        <taxon>Ceratopogoninae</taxon>
        <taxon>Culicoides</taxon>
        <taxon>Monoculicoides</taxon>
    </lineage>
</organism>
<protein>
    <submittedName>
        <fullName evidence="2">CSON000091 protein</fullName>
    </submittedName>
</protein>
<sequence>MNISVKVTLIILFLSLIYENEALNCYFCTKTINSGDEACIDDVESLGKAAIMNCPKKYCTIMRQELLDPAGKVNTFTRGCEDEPTFLDHEETDSTFKSFWRSCTEELCNNWDAVNYGSNSNNPDRAGGANFIAKGLEPNAATMKKASITLIVTFIFIFPLITKFM</sequence>
<dbReference type="VEuPathDB" id="VectorBase:CSON000091"/>
<name>A0A336LPS4_CULSO</name>
<dbReference type="OMA" id="CTYLDGY"/>
<feature type="signal peptide" evidence="1">
    <location>
        <begin position="1"/>
        <end position="22"/>
    </location>
</feature>
<evidence type="ECO:0000313" key="2">
    <source>
        <dbReference type="EMBL" id="SSX19940.1"/>
    </source>
</evidence>
<keyword evidence="1" id="KW-0732">Signal</keyword>
<proteinExistence type="predicted"/>
<feature type="chain" id="PRO_5016261222" evidence="1">
    <location>
        <begin position="23"/>
        <end position="165"/>
    </location>
</feature>
<dbReference type="AlphaFoldDB" id="A0A336LPS4"/>
<evidence type="ECO:0000256" key="1">
    <source>
        <dbReference type="SAM" id="SignalP"/>
    </source>
</evidence>
<reference evidence="2" key="1">
    <citation type="submission" date="2018-07" db="EMBL/GenBank/DDBJ databases">
        <authorList>
            <person name="Quirk P.G."/>
            <person name="Krulwich T.A."/>
        </authorList>
    </citation>
    <scope>NUCLEOTIDE SEQUENCE</scope>
</reference>
<accession>A0A336LPS4</accession>
<gene>
    <name evidence="2" type="primary">CSON000091</name>
</gene>
<dbReference type="EMBL" id="UFQT01000100">
    <property type="protein sequence ID" value="SSX19940.1"/>
    <property type="molecule type" value="Genomic_DNA"/>
</dbReference>